<feature type="transmembrane region" description="Helical" evidence="8">
    <location>
        <begin position="81"/>
        <end position="104"/>
    </location>
</feature>
<evidence type="ECO:0000256" key="3">
    <source>
        <dbReference type="ARBA" id="ARBA00022475"/>
    </source>
</evidence>
<evidence type="ECO:0000256" key="4">
    <source>
        <dbReference type="ARBA" id="ARBA00022692"/>
    </source>
</evidence>
<dbReference type="InterPro" id="IPR050171">
    <property type="entry name" value="MFS_Transporters"/>
</dbReference>
<accession>A0ABR7W7K5</accession>
<keyword evidence="4 8" id="KW-0812">Transmembrane</keyword>
<keyword evidence="2" id="KW-0813">Transport</keyword>
<evidence type="ECO:0000313" key="10">
    <source>
        <dbReference type="EMBL" id="MBD1318738.1"/>
    </source>
</evidence>
<protein>
    <submittedName>
        <fullName evidence="10">MFS transporter</fullName>
    </submittedName>
</protein>
<gene>
    <name evidence="10" type="ORF">IDF66_04015</name>
</gene>
<reference evidence="10 11" key="1">
    <citation type="submission" date="2020-09" db="EMBL/GenBank/DDBJ databases">
        <title>Novel species in genus Gordonia.</title>
        <authorList>
            <person name="Zhang G."/>
        </authorList>
    </citation>
    <scope>NUCLEOTIDE SEQUENCE [LARGE SCALE GENOMIC DNA]</scope>
    <source>
        <strain evidence="10 11">ON-33</strain>
    </source>
</reference>
<dbReference type="PROSITE" id="PS00216">
    <property type="entry name" value="SUGAR_TRANSPORT_1"/>
    <property type="match status" value="1"/>
</dbReference>
<dbReference type="RefSeq" id="WP_190265796.1">
    <property type="nucleotide sequence ID" value="NZ_BAABAD010000003.1"/>
</dbReference>
<dbReference type="PROSITE" id="PS50850">
    <property type="entry name" value="MFS"/>
    <property type="match status" value="1"/>
</dbReference>
<evidence type="ECO:0000313" key="11">
    <source>
        <dbReference type="Proteomes" id="UP000602395"/>
    </source>
</evidence>
<dbReference type="CDD" id="cd17325">
    <property type="entry name" value="MFS_MdtG_SLC18_like"/>
    <property type="match status" value="1"/>
</dbReference>
<feature type="transmembrane region" description="Helical" evidence="8">
    <location>
        <begin position="379"/>
        <end position="397"/>
    </location>
</feature>
<proteinExistence type="predicted"/>
<keyword evidence="11" id="KW-1185">Reference proteome</keyword>
<dbReference type="InterPro" id="IPR011701">
    <property type="entry name" value="MFS"/>
</dbReference>
<dbReference type="InterPro" id="IPR020846">
    <property type="entry name" value="MFS_dom"/>
</dbReference>
<name>A0ABR7W7K5_9ACTN</name>
<dbReference type="PANTHER" id="PTHR23517:SF3">
    <property type="entry name" value="INTEGRAL MEMBRANE TRANSPORT PROTEIN"/>
    <property type="match status" value="1"/>
</dbReference>
<dbReference type="Pfam" id="PF07690">
    <property type="entry name" value="MFS_1"/>
    <property type="match status" value="1"/>
</dbReference>
<feature type="domain" description="Major facilitator superfamily (MFS) profile" evidence="9">
    <location>
        <begin position="24"/>
        <end position="402"/>
    </location>
</feature>
<keyword evidence="6 8" id="KW-0472">Membrane</keyword>
<keyword evidence="5 8" id="KW-1133">Transmembrane helix</keyword>
<dbReference type="InterPro" id="IPR005829">
    <property type="entry name" value="Sugar_transporter_CS"/>
</dbReference>
<evidence type="ECO:0000256" key="5">
    <source>
        <dbReference type="ARBA" id="ARBA00022989"/>
    </source>
</evidence>
<evidence type="ECO:0000256" key="7">
    <source>
        <dbReference type="SAM" id="MobiDB-lite"/>
    </source>
</evidence>
<keyword evidence="3" id="KW-1003">Cell membrane</keyword>
<evidence type="ECO:0000259" key="9">
    <source>
        <dbReference type="PROSITE" id="PS50850"/>
    </source>
</evidence>
<organism evidence="10 11">
    <name type="scientific">Gordonia hankookensis</name>
    <dbReference type="NCBI Taxonomy" id="589403"/>
    <lineage>
        <taxon>Bacteria</taxon>
        <taxon>Bacillati</taxon>
        <taxon>Actinomycetota</taxon>
        <taxon>Actinomycetes</taxon>
        <taxon>Mycobacteriales</taxon>
        <taxon>Gordoniaceae</taxon>
        <taxon>Gordonia</taxon>
    </lineage>
</organism>
<evidence type="ECO:0000256" key="8">
    <source>
        <dbReference type="SAM" id="Phobius"/>
    </source>
</evidence>
<evidence type="ECO:0000256" key="2">
    <source>
        <dbReference type="ARBA" id="ARBA00022448"/>
    </source>
</evidence>
<feature type="region of interest" description="Disordered" evidence="7">
    <location>
        <begin position="399"/>
        <end position="422"/>
    </location>
</feature>
<dbReference type="Gene3D" id="1.20.1250.20">
    <property type="entry name" value="MFS general substrate transporter like domains"/>
    <property type="match status" value="2"/>
</dbReference>
<dbReference type="InterPro" id="IPR036259">
    <property type="entry name" value="MFS_trans_sf"/>
</dbReference>
<feature type="transmembrane region" description="Helical" evidence="8">
    <location>
        <begin position="312"/>
        <end position="332"/>
    </location>
</feature>
<dbReference type="SUPFAM" id="SSF103473">
    <property type="entry name" value="MFS general substrate transporter"/>
    <property type="match status" value="1"/>
</dbReference>
<dbReference type="EMBL" id="JACWMS010000001">
    <property type="protein sequence ID" value="MBD1318738.1"/>
    <property type="molecule type" value="Genomic_DNA"/>
</dbReference>
<feature type="transmembrane region" description="Helical" evidence="8">
    <location>
        <begin position="176"/>
        <end position="197"/>
    </location>
</feature>
<feature type="transmembrane region" description="Helical" evidence="8">
    <location>
        <begin position="254"/>
        <end position="276"/>
    </location>
</feature>
<feature type="transmembrane region" description="Helical" evidence="8">
    <location>
        <begin position="151"/>
        <end position="170"/>
    </location>
</feature>
<comment type="caution">
    <text evidence="10">The sequence shown here is derived from an EMBL/GenBank/DDBJ whole genome shotgun (WGS) entry which is preliminary data.</text>
</comment>
<feature type="transmembrane region" description="Helical" evidence="8">
    <location>
        <begin position="110"/>
        <end position="131"/>
    </location>
</feature>
<dbReference type="PANTHER" id="PTHR23517">
    <property type="entry name" value="RESISTANCE PROTEIN MDTM, PUTATIVE-RELATED-RELATED"/>
    <property type="match status" value="1"/>
</dbReference>
<sequence length="422" mass="41507">MRQVANTSATTHPIATGNAGPAGLLLHVHVPSALLGAGIGATAPIIPLVALDHGASVAVAGLVTAAGGLGTVLADLPAGRLVVAIGERGAITVASLIGVAGVAFCLADVTLAVLVAGVLLVGLAQAVWGLARQSYLSVAVPPSHRGRAISAMAGMHRLGNFVGPFIGAAAVSQWHFTGAFAVQLVTVVVAGVLMATLPDDPRADPPSSQDLSLSSVLMAQRRPLCTLGAGACALGALRASRLVVLPLWADHVGVPGPVIALLFGVAGAVDVAVSYPAGIVMDRFGRRATALPAMSLFAGSLIALPAATTVGWIGALAVTLGLANGLTNGLVMTIGTDIAPPDARAQFLSAWRLMHDAGACAGPAALAGVAAVAGLGPGAAVLGAVAAAGGGVFATYLPRRSRPTPAHPTEPVHPTTSATGES</sequence>
<evidence type="ECO:0000256" key="6">
    <source>
        <dbReference type="ARBA" id="ARBA00023136"/>
    </source>
</evidence>
<feature type="transmembrane region" description="Helical" evidence="8">
    <location>
        <begin position="54"/>
        <end position="74"/>
    </location>
</feature>
<dbReference type="Proteomes" id="UP000602395">
    <property type="component" value="Unassembled WGS sequence"/>
</dbReference>
<evidence type="ECO:0000256" key="1">
    <source>
        <dbReference type="ARBA" id="ARBA00004651"/>
    </source>
</evidence>
<comment type="subcellular location">
    <subcellularLocation>
        <location evidence="1">Cell membrane</location>
        <topology evidence="1">Multi-pass membrane protein</topology>
    </subcellularLocation>
</comment>